<evidence type="ECO:0000256" key="1">
    <source>
        <dbReference type="ARBA" id="ARBA00038240"/>
    </source>
</evidence>
<dbReference type="EMBL" id="JBHLUX010000024">
    <property type="protein sequence ID" value="MFC0470707.1"/>
    <property type="molecule type" value="Genomic_DNA"/>
</dbReference>
<evidence type="ECO:0000313" key="3">
    <source>
        <dbReference type="EMBL" id="MFC0470707.1"/>
    </source>
</evidence>
<dbReference type="Gene3D" id="3.30.200.20">
    <property type="entry name" value="Phosphorylase Kinase, domain 1"/>
    <property type="match status" value="1"/>
</dbReference>
<dbReference type="Pfam" id="PF01636">
    <property type="entry name" value="APH"/>
    <property type="match status" value="1"/>
</dbReference>
<reference evidence="3 4" key="1">
    <citation type="submission" date="2024-09" db="EMBL/GenBank/DDBJ databases">
        <authorList>
            <person name="Sun Q."/>
            <person name="Mori K."/>
        </authorList>
    </citation>
    <scope>NUCLEOTIDE SEQUENCE [LARGE SCALE GENOMIC DNA]</scope>
    <source>
        <strain evidence="3 4">NCAIM B.02610</strain>
    </source>
</reference>
<accession>A0ABV6KBM2</accession>
<comment type="similarity">
    <text evidence="1">Belongs to the pseudomonas-type ThrB family.</text>
</comment>
<keyword evidence="4" id="KW-1185">Reference proteome</keyword>
<dbReference type="InterPro" id="IPR002575">
    <property type="entry name" value="Aminoglycoside_PTrfase"/>
</dbReference>
<comment type="caution">
    <text evidence="3">The sequence shown here is derived from an EMBL/GenBank/DDBJ whole genome shotgun (WGS) entry which is preliminary data.</text>
</comment>
<dbReference type="PANTHER" id="PTHR21064:SF6">
    <property type="entry name" value="AMINOGLYCOSIDE PHOSPHOTRANSFERASE DOMAIN-CONTAINING PROTEIN"/>
    <property type="match status" value="1"/>
</dbReference>
<sequence>MTSIEGGNIPNDIQNCELSDSEIEKLCALFGLGTLKKVVGTPGKGRVNKTILIKASTGNYVVRLLGHSTYGSRINIVEEMLVKFKEVNVPVVNAQKNKSGQYYDQMKGYYVQIYPYIEGETFSFKRNQIISCGKMLRKFHEAIKVDDITVPPPRLFIYPQNKNLEENYKEFLKTKKIKSNSTLEKIKTLYTSVMKKWSKTNIKQLPEAIIHDDWHPWNLIFNQNGSVAAILDFDYLQRGQRIFDLAYAIHSIYTTSSNSKDVATLLFQSYGELTSTEKTIFPLAVANVCLFQIFYFAKEGSLETFKKVLAENEAFINYLLSDEGKMFCQYPL</sequence>
<evidence type="ECO:0000259" key="2">
    <source>
        <dbReference type="Pfam" id="PF01636"/>
    </source>
</evidence>
<dbReference type="Gene3D" id="3.90.1200.10">
    <property type="match status" value="1"/>
</dbReference>
<organism evidence="3 4">
    <name type="scientific">Halalkalibacter kiskunsagensis</name>
    <dbReference type="NCBI Taxonomy" id="1548599"/>
    <lineage>
        <taxon>Bacteria</taxon>
        <taxon>Bacillati</taxon>
        <taxon>Bacillota</taxon>
        <taxon>Bacilli</taxon>
        <taxon>Bacillales</taxon>
        <taxon>Bacillaceae</taxon>
        <taxon>Halalkalibacter</taxon>
    </lineage>
</organism>
<protein>
    <submittedName>
        <fullName evidence="3">Phosphotransferase</fullName>
    </submittedName>
</protein>
<dbReference type="InterPro" id="IPR050249">
    <property type="entry name" value="Pseudomonas-type_ThrB"/>
</dbReference>
<dbReference type="InterPro" id="IPR011009">
    <property type="entry name" value="Kinase-like_dom_sf"/>
</dbReference>
<dbReference type="RefSeq" id="WP_335959272.1">
    <property type="nucleotide sequence ID" value="NZ_JAXBLX010000004.1"/>
</dbReference>
<dbReference type="Proteomes" id="UP001589838">
    <property type="component" value="Unassembled WGS sequence"/>
</dbReference>
<name>A0ABV6KBM2_9BACI</name>
<feature type="domain" description="Aminoglycoside phosphotransferase" evidence="2">
    <location>
        <begin position="43"/>
        <end position="255"/>
    </location>
</feature>
<dbReference type="PANTHER" id="PTHR21064">
    <property type="entry name" value="AMINOGLYCOSIDE PHOSPHOTRANSFERASE DOMAIN-CONTAINING PROTEIN-RELATED"/>
    <property type="match status" value="1"/>
</dbReference>
<evidence type="ECO:0000313" key="4">
    <source>
        <dbReference type="Proteomes" id="UP001589838"/>
    </source>
</evidence>
<gene>
    <name evidence="3" type="ORF">ACFFHM_09430</name>
</gene>
<dbReference type="SUPFAM" id="SSF56112">
    <property type="entry name" value="Protein kinase-like (PK-like)"/>
    <property type="match status" value="1"/>
</dbReference>
<proteinExistence type="inferred from homology"/>